<keyword evidence="3" id="KW-1185">Reference proteome</keyword>
<evidence type="ECO:0000313" key="2">
    <source>
        <dbReference type="EMBL" id="PRY58654.1"/>
    </source>
</evidence>
<reference evidence="2 3" key="1">
    <citation type="submission" date="2018-03" db="EMBL/GenBank/DDBJ databases">
        <title>Genomic Encyclopedia of Type Strains, Phase III (KMG-III): the genomes of soil and plant-associated and newly described type strains.</title>
        <authorList>
            <person name="Whitman W."/>
        </authorList>
    </citation>
    <scope>NUCLEOTIDE SEQUENCE [LARGE SCALE GENOMIC DNA]</scope>
    <source>
        <strain evidence="2 3">CGMCC 4.7067</strain>
    </source>
</reference>
<name>A0A2T0UL84_9ACTN</name>
<evidence type="ECO:0000313" key="3">
    <source>
        <dbReference type="Proteomes" id="UP000238176"/>
    </source>
</evidence>
<comment type="caution">
    <text evidence="2">The sequence shown here is derived from an EMBL/GenBank/DDBJ whole genome shotgun (WGS) entry which is preliminary data.</text>
</comment>
<proteinExistence type="predicted"/>
<dbReference type="RefSeq" id="WP_106364716.1">
    <property type="nucleotide sequence ID" value="NZ_PVTJ01000005.1"/>
</dbReference>
<protein>
    <submittedName>
        <fullName evidence="2">Uncharacterized protein</fullName>
    </submittedName>
</protein>
<dbReference type="AlphaFoldDB" id="A0A2T0UL84"/>
<dbReference type="OrthoDB" id="3196285at2"/>
<gene>
    <name evidence="2" type="ORF">B0I28_105369</name>
</gene>
<sequence>MFESTRVTAEEVVRRIGDGIPAIAERKVDRIFTEIPVYAAGAVVTREVAVQHCTANTVSAFDQLTTCRIDLSSPAKTGRQRVPGTSFLRSPGTDAPYVHGPRPQDRDLR</sequence>
<evidence type="ECO:0000256" key="1">
    <source>
        <dbReference type="SAM" id="MobiDB-lite"/>
    </source>
</evidence>
<feature type="region of interest" description="Disordered" evidence="1">
    <location>
        <begin position="73"/>
        <end position="109"/>
    </location>
</feature>
<organism evidence="2 3">
    <name type="scientific">Glycomyces artemisiae</name>
    <dbReference type="NCBI Taxonomy" id="1076443"/>
    <lineage>
        <taxon>Bacteria</taxon>
        <taxon>Bacillati</taxon>
        <taxon>Actinomycetota</taxon>
        <taxon>Actinomycetes</taxon>
        <taxon>Glycomycetales</taxon>
        <taxon>Glycomycetaceae</taxon>
        <taxon>Glycomyces</taxon>
    </lineage>
</organism>
<dbReference type="EMBL" id="PVTJ01000005">
    <property type="protein sequence ID" value="PRY58654.1"/>
    <property type="molecule type" value="Genomic_DNA"/>
</dbReference>
<accession>A0A2T0UL84</accession>
<dbReference type="Proteomes" id="UP000238176">
    <property type="component" value="Unassembled WGS sequence"/>
</dbReference>